<protein>
    <submittedName>
        <fullName evidence="1">Uncharacterized protein</fullName>
    </submittedName>
</protein>
<evidence type="ECO:0000313" key="2">
    <source>
        <dbReference type="Proteomes" id="UP000828390"/>
    </source>
</evidence>
<reference evidence="1" key="1">
    <citation type="journal article" date="2019" name="bioRxiv">
        <title>The Genome of the Zebra Mussel, Dreissena polymorpha: A Resource for Invasive Species Research.</title>
        <authorList>
            <person name="McCartney M.A."/>
            <person name="Auch B."/>
            <person name="Kono T."/>
            <person name="Mallez S."/>
            <person name="Zhang Y."/>
            <person name="Obille A."/>
            <person name="Becker A."/>
            <person name="Abrahante J.E."/>
            <person name="Garbe J."/>
            <person name="Badalamenti J.P."/>
            <person name="Herman A."/>
            <person name="Mangelson H."/>
            <person name="Liachko I."/>
            <person name="Sullivan S."/>
            <person name="Sone E.D."/>
            <person name="Koren S."/>
            <person name="Silverstein K.A.T."/>
            <person name="Beckman K.B."/>
            <person name="Gohl D.M."/>
        </authorList>
    </citation>
    <scope>NUCLEOTIDE SEQUENCE</scope>
    <source>
        <strain evidence="1">Duluth1</strain>
        <tissue evidence="1">Whole animal</tissue>
    </source>
</reference>
<gene>
    <name evidence="1" type="ORF">DPMN_100961</name>
</gene>
<proteinExistence type="predicted"/>
<name>A0A9D4LGT9_DREPO</name>
<organism evidence="1 2">
    <name type="scientific">Dreissena polymorpha</name>
    <name type="common">Zebra mussel</name>
    <name type="synonym">Mytilus polymorpha</name>
    <dbReference type="NCBI Taxonomy" id="45954"/>
    <lineage>
        <taxon>Eukaryota</taxon>
        <taxon>Metazoa</taxon>
        <taxon>Spiralia</taxon>
        <taxon>Lophotrochozoa</taxon>
        <taxon>Mollusca</taxon>
        <taxon>Bivalvia</taxon>
        <taxon>Autobranchia</taxon>
        <taxon>Heteroconchia</taxon>
        <taxon>Euheterodonta</taxon>
        <taxon>Imparidentia</taxon>
        <taxon>Neoheterodontei</taxon>
        <taxon>Myida</taxon>
        <taxon>Dreissenoidea</taxon>
        <taxon>Dreissenidae</taxon>
        <taxon>Dreissena</taxon>
    </lineage>
</organism>
<accession>A0A9D4LGT9</accession>
<comment type="caution">
    <text evidence="1">The sequence shown here is derived from an EMBL/GenBank/DDBJ whole genome shotgun (WGS) entry which is preliminary data.</text>
</comment>
<evidence type="ECO:0000313" key="1">
    <source>
        <dbReference type="EMBL" id="KAH3858338.1"/>
    </source>
</evidence>
<reference evidence="1" key="2">
    <citation type="submission" date="2020-11" db="EMBL/GenBank/DDBJ databases">
        <authorList>
            <person name="McCartney M.A."/>
            <person name="Auch B."/>
            <person name="Kono T."/>
            <person name="Mallez S."/>
            <person name="Becker A."/>
            <person name="Gohl D.M."/>
            <person name="Silverstein K.A.T."/>
            <person name="Koren S."/>
            <person name="Bechman K.B."/>
            <person name="Herman A."/>
            <person name="Abrahante J.E."/>
            <person name="Garbe J."/>
        </authorList>
    </citation>
    <scope>NUCLEOTIDE SEQUENCE</scope>
    <source>
        <strain evidence="1">Duluth1</strain>
        <tissue evidence="1">Whole animal</tissue>
    </source>
</reference>
<sequence>MCPKLMDAPSPNKPCMSLDKPVPKQTLYVTGQGCPVPKHTLYVTGQGCPVPKQTLFVTGQGYENCEINIL</sequence>
<keyword evidence="2" id="KW-1185">Reference proteome</keyword>
<dbReference type="Proteomes" id="UP000828390">
    <property type="component" value="Unassembled WGS sequence"/>
</dbReference>
<dbReference type="EMBL" id="JAIWYP010000003">
    <property type="protein sequence ID" value="KAH3858338.1"/>
    <property type="molecule type" value="Genomic_DNA"/>
</dbReference>
<dbReference type="AlphaFoldDB" id="A0A9D4LGT9"/>